<name>A0A1G2GAI7_9BACT</name>
<dbReference type="Gene3D" id="3.40.50.2000">
    <property type="entry name" value="Glycogen Phosphorylase B"/>
    <property type="match status" value="2"/>
</dbReference>
<dbReference type="PANTHER" id="PTHR45947">
    <property type="entry name" value="SULFOQUINOVOSYL TRANSFERASE SQD2"/>
    <property type="match status" value="1"/>
</dbReference>
<dbReference type="AlphaFoldDB" id="A0A1G2GAI7"/>
<organism evidence="2 3">
    <name type="scientific">Candidatus Ryanbacteria bacterium RIFCSPHIGHO2_02_FULL_45_13b</name>
    <dbReference type="NCBI Taxonomy" id="1802117"/>
    <lineage>
        <taxon>Bacteria</taxon>
        <taxon>Candidatus Ryaniibacteriota</taxon>
    </lineage>
</organism>
<accession>A0A1G2GAI7</accession>
<dbReference type="SUPFAM" id="SSF53756">
    <property type="entry name" value="UDP-Glycosyltransferase/glycogen phosphorylase"/>
    <property type="match status" value="1"/>
</dbReference>
<dbReference type="InterPro" id="IPR050194">
    <property type="entry name" value="Glycosyltransferase_grp1"/>
</dbReference>
<feature type="domain" description="Glycosyl transferase family 1" evidence="1">
    <location>
        <begin position="171"/>
        <end position="326"/>
    </location>
</feature>
<evidence type="ECO:0000313" key="2">
    <source>
        <dbReference type="EMBL" id="OGZ47227.1"/>
    </source>
</evidence>
<gene>
    <name evidence="2" type="ORF">A3J54_01315</name>
</gene>
<proteinExistence type="predicted"/>
<dbReference type="GO" id="GO:0016757">
    <property type="term" value="F:glycosyltransferase activity"/>
    <property type="evidence" value="ECO:0007669"/>
    <property type="project" value="InterPro"/>
</dbReference>
<dbReference type="InterPro" id="IPR001296">
    <property type="entry name" value="Glyco_trans_1"/>
</dbReference>
<dbReference type="EMBL" id="MHNN01000003">
    <property type="protein sequence ID" value="OGZ47227.1"/>
    <property type="molecule type" value="Genomic_DNA"/>
</dbReference>
<dbReference type="STRING" id="1802117.A3J54_01315"/>
<dbReference type="PANTHER" id="PTHR45947:SF3">
    <property type="entry name" value="SULFOQUINOVOSYL TRANSFERASE SQD2"/>
    <property type="match status" value="1"/>
</dbReference>
<evidence type="ECO:0000259" key="1">
    <source>
        <dbReference type="Pfam" id="PF00534"/>
    </source>
</evidence>
<sequence>MKVLMISSDPKILEDTEAKKRIEEYRMLVGELHPVVIAGRFNLCSFFRAYLEGSRVLRLHGSLDFLITAQDPAERWLIAWCLSKRFDVPLEVQVHTDLRSPYLLQESLKNRIRLHIAKFILLRATCIRVVSARIQHSLTGWLPQTASRVIVLPVYVDRERFQNMHHIEDQGGTFRFLMVSRLTKEKNIALAIDAFAEVYAEFPHIHLVIAGDGPERWRLEARVRKNNIGKGVVLFRGWQEDIMRLYEYAHCYLLTSNYEGYSRTVVEALSVGVPVIMTDVGVAGELVINEKTGLVVPVGGKKELVAAMKRIINDAYVRRTLSENGRLAIQTLPSKEVYLESYKNMWHTCGAKKI</sequence>
<dbReference type="Pfam" id="PF00534">
    <property type="entry name" value="Glycos_transf_1"/>
    <property type="match status" value="1"/>
</dbReference>
<comment type="caution">
    <text evidence="2">The sequence shown here is derived from an EMBL/GenBank/DDBJ whole genome shotgun (WGS) entry which is preliminary data.</text>
</comment>
<dbReference type="Proteomes" id="UP000176576">
    <property type="component" value="Unassembled WGS sequence"/>
</dbReference>
<reference evidence="2 3" key="1">
    <citation type="journal article" date="2016" name="Nat. Commun.">
        <title>Thousands of microbial genomes shed light on interconnected biogeochemical processes in an aquifer system.</title>
        <authorList>
            <person name="Anantharaman K."/>
            <person name="Brown C.T."/>
            <person name="Hug L.A."/>
            <person name="Sharon I."/>
            <person name="Castelle C.J."/>
            <person name="Probst A.J."/>
            <person name="Thomas B.C."/>
            <person name="Singh A."/>
            <person name="Wilkins M.J."/>
            <person name="Karaoz U."/>
            <person name="Brodie E.L."/>
            <person name="Williams K.H."/>
            <person name="Hubbard S.S."/>
            <person name="Banfield J.F."/>
        </authorList>
    </citation>
    <scope>NUCLEOTIDE SEQUENCE [LARGE SCALE GENOMIC DNA]</scope>
</reference>
<protein>
    <recommendedName>
        <fullName evidence="1">Glycosyl transferase family 1 domain-containing protein</fullName>
    </recommendedName>
</protein>
<evidence type="ECO:0000313" key="3">
    <source>
        <dbReference type="Proteomes" id="UP000176576"/>
    </source>
</evidence>